<evidence type="ECO:0000256" key="1">
    <source>
        <dbReference type="SAM" id="SignalP"/>
    </source>
</evidence>
<proteinExistence type="predicted"/>
<evidence type="ECO:0000313" key="2">
    <source>
        <dbReference type="EMBL" id="GJD97526.1"/>
    </source>
</evidence>
<dbReference type="RefSeq" id="WP_238246579.1">
    <property type="nucleotide sequence ID" value="NZ_BPQP01000089.1"/>
</dbReference>
<feature type="chain" id="PRO_5046299342" evidence="1">
    <location>
        <begin position="29"/>
        <end position="91"/>
    </location>
</feature>
<keyword evidence="3" id="KW-1185">Reference proteome</keyword>
<reference evidence="2" key="2">
    <citation type="submission" date="2021-08" db="EMBL/GenBank/DDBJ databases">
        <authorList>
            <person name="Tani A."/>
            <person name="Ola A."/>
            <person name="Ogura Y."/>
            <person name="Katsura K."/>
            <person name="Hayashi T."/>
        </authorList>
    </citation>
    <scope>NUCLEOTIDE SEQUENCE</scope>
    <source>
        <strain evidence="2">DSM 19015</strain>
    </source>
</reference>
<comment type="caution">
    <text evidence="2">The sequence shown here is derived from an EMBL/GenBank/DDBJ whole genome shotgun (WGS) entry which is preliminary data.</text>
</comment>
<evidence type="ECO:0000313" key="3">
    <source>
        <dbReference type="Proteomes" id="UP001055125"/>
    </source>
</evidence>
<keyword evidence="1" id="KW-0732">Signal</keyword>
<dbReference type="Proteomes" id="UP001055125">
    <property type="component" value="Unassembled WGS sequence"/>
</dbReference>
<name>A0ABQ4S3A3_9HYPH</name>
<accession>A0ABQ4S3A3</accession>
<sequence>MPSRPILRLPSLRLAAILTLAAPAAAQAQEPLFLRIRPASPEAAFAAREAVWTRSHERARIAIASVCTGCLLPVPAERPSDASPSAETGAP</sequence>
<protein>
    <submittedName>
        <fullName evidence="2">Uncharacterized protein</fullName>
    </submittedName>
</protein>
<gene>
    <name evidence="2" type="ORF">OCOJLMKI_4758</name>
</gene>
<feature type="signal peptide" evidence="1">
    <location>
        <begin position="1"/>
        <end position="28"/>
    </location>
</feature>
<dbReference type="EMBL" id="BPQP01000089">
    <property type="protein sequence ID" value="GJD97526.1"/>
    <property type="molecule type" value="Genomic_DNA"/>
</dbReference>
<reference evidence="2" key="1">
    <citation type="journal article" date="2021" name="Front. Microbiol.">
        <title>Comprehensive Comparative Genomics and Phenotyping of Methylobacterium Species.</title>
        <authorList>
            <person name="Alessa O."/>
            <person name="Ogura Y."/>
            <person name="Fujitani Y."/>
            <person name="Takami H."/>
            <person name="Hayashi T."/>
            <person name="Sahin N."/>
            <person name="Tani A."/>
        </authorList>
    </citation>
    <scope>NUCLEOTIDE SEQUENCE</scope>
    <source>
        <strain evidence="2">DSM 19015</strain>
    </source>
</reference>
<organism evidence="2 3">
    <name type="scientific">Methylobacterium iners</name>
    <dbReference type="NCBI Taxonomy" id="418707"/>
    <lineage>
        <taxon>Bacteria</taxon>
        <taxon>Pseudomonadati</taxon>
        <taxon>Pseudomonadota</taxon>
        <taxon>Alphaproteobacteria</taxon>
        <taxon>Hyphomicrobiales</taxon>
        <taxon>Methylobacteriaceae</taxon>
        <taxon>Methylobacterium</taxon>
    </lineage>
</organism>